<dbReference type="Proteomes" id="UP000623687">
    <property type="component" value="Unassembled WGS sequence"/>
</dbReference>
<evidence type="ECO:0000313" key="3">
    <source>
        <dbReference type="Proteomes" id="UP000623687"/>
    </source>
</evidence>
<dbReference type="GeneID" id="59370249"/>
<dbReference type="OrthoDB" id="3008097at2759"/>
<dbReference type="RefSeq" id="XP_036635910.1">
    <property type="nucleotide sequence ID" value="XM_036770065.1"/>
</dbReference>
<sequence>MPPKTIPVDPNATPRASRRHARNTRSLPAASLDESPSRGNSQKTGGSRSHKADNIVYKTLLLKLPGVPEMQSFSESGSSTHSRAPGKDELDIKQSQQLHKVVPCPGIMHNLLRKLEESLKARRPPAGNDPFMFLLTIEGRCAHLPGRICSEHDTAHWVHSAILRPAIAVVQYLLNNNTVTQDFPNISSVGGSPPVPDSVMFKYSRDAHNAVLTIEFKTHRALGGDWTHAIHELLARAKNSDIPGAAAKFHWPDYEVTEFDKATKVLLQVWGQMRKWDANYAILSSYEYTYFLYKPELMSDTLYITDGFESDNSDLLPATVSFLALALGHYSPSDLGLPEPNIEHWNRASMVNFESTGLVPSTYPPSAQAVNVKRHR</sequence>
<reference evidence="2" key="1">
    <citation type="submission" date="2019-07" db="EMBL/GenBank/DDBJ databases">
        <authorList>
            <person name="Palmer J.M."/>
        </authorList>
    </citation>
    <scope>NUCLEOTIDE SEQUENCE</scope>
    <source>
        <strain evidence="2">PC9</strain>
    </source>
</reference>
<name>A0A8H7A515_PLEOS</name>
<keyword evidence="3" id="KW-1185">Reference proteome</keyword>
<organism evidence="2 3">
    <name type="scientific">Pleurotus ostreatus</name>
    <name type="common">Oyster mushroom</name>
    <name type="synonym">White-rot fungus</name>
    <dbReference type="NCBI Taxonomy" id="5322"/>
    <lineage>
        <taxon>Eukaryota</taxon>
        <taxon>Fungi</taxon>
        <taxon>Dikarya</taxon>
        <taxon>Basidiomycota</taxon>
        <taxon>Agaricomycotina</taxon>
        <taxon>Agaricomycetes</taxon>
        <taxon>Agaricomycetidae</taxon>
        <taxon>Agaricales</taxon>
        <taxon>Pleurotineae</taxon>
        <taxon>Pleurotaceae</taxon>
        <taxon>Pleurotus</taxon>
    </lineage>
</organism>
<protein>
    <submittedName>
        <fullName evidence="2">Uncharacterized protein</fullName>
    </submittedName>
</protein>
<gene>
    <name evidence="2" type="ORF">PC9H_000408</name>
</gene>
<evidence type="ECO:0000256" key="1">
    <source>
        <dbReference type="SAM" id="MobiDB-lite"/>
    </source>
</evidence>
<proteinExistence type="predicted"/>
<comment type="caution">
    <text evidence="2">The sequence shown here is derived from an EMBL/GenBank/DDBJ whole genome shotgun (WGS) entry which is preliminary data.</text>
</comment>
<dbReference type="VEuPathDB" id="FungiDB:PC9H_000408"/>
<dbReference type="EMBL" id="JACETU010000001">
    <property type="protein sequence ID" value="KAF7440066.1"/>
    <property type="molecule type" value="Genomic_DNA"/>
</dbReference>
<feature type="compositionally biased region" description="Polar residues" evidence="1">
    <location>
        <begin position="37"/>
        <end position="47"/>
    </location>
</feature>
<accession>A0A8H7A515</accession>
<feature type="region of interest" description="Disordered" evidence="1">
    <location>
        <begin position="1"/>
        <end position="52"/>
    </location>
</feature>
<dbReference type="AlphaFoldDB" id="A0A8H7A515"/>
<evidence type="ECO:0000313" key="2">
    <source>
        <dbReference type="EMBL" id="KAF7440066.1"/>
    </source>
</evidence>